<dbReference type="eggNOG" id="ENOG502ZC59">
    <property type="taxonomic scope" value="Bacteria"/>
</dbReference>
<keyword evidence="1" id="KW-0812">Transmembrane</keyword>
<keyword evidence="1" id="KW-1133">Transmembrane helix</keyword>
<name>F4LWX4_TEPAE</name>
<dbReference type="Proteomes" id="UP000010802">
    <property type="component" value="Chromosome"/>
</dbReference>
<dbReference type="KEGG" id="tae:TepiRe1_0831"/>
<evidence type="ECO:0000313" key="3">
    <source>
        <dbReference type="Proteomes" id="UP000010802"/>
    </source>
</evidence>
<keyword evidence="3" id="KW-1185">Reference proteome</keyword>
<accession>L0S0Z1</accession>
<organism evidence="2 3">
    <name type="scientific">Tepidanaerobacter acetatoxydans (strain DSM 21804 / JCM 16047 / Re1)</name>
    <dbReference type="NCBI Taxonomy" id="1209989"/>
    <lineage>
        <taxon>Bacteria</taxon>
        <taxon>Bacillati</taxon>
        <taxon>Bacillota</taxon>
        <taxon>Clostridia</taxon>
        <taxon>Thermosediminibacterales</taxon>
        <taxon>Tepidanaerobacteraceae</taxon>
        <taxon>Tepidanaerobacter</taxon>
    </lineage>
</organism>
<dbReference type="EMBL" id="HF563609">
    <property type="protein sequence ID" value="CCP25543.1"/>
    <property type="molecule type" value="Genomic_DNA"/>
</dbReference>
<evidence type="ECO:0000313" key="2">
    <source>
        <dbReference type="EMBL" id="CCP25543.1"/>
    </source>
</evidence>
<dbReference type="OrthoDB" id="2959992at2"/>
<dbReference type="STRING" id="1209989.TepRe1_0767"/>
<dbReference type="HOGENOM" id="CLU_581278_0_0_9"/>
<dbReference type="AlphaFoldDB" id="F4LWX4"/>
<dbReference type="PATRIC" id="fig|1209989.3.peg.921"/>
<gene>
    <name evidence="2" type="ordered locus">TEPIRE1_0831</name>
</gene>
<keyword evidence="1" id="KW-0472">Membrane</keyword>
<sequence length="470" mass="53920">MKKLITAIILITVLCSAAFAVLANSGPVFWKGYPSSDIMLIEENSPITVKNENLIFDFSDDNGSDYTIMGKVTATYEMANSADKPQSVQMAFPFVGRLNELSPNDITIVADGSSVPYDIFIGDIVDSYGASAQDKEPSFEFKDIVNTITYEPYKAENFAENEKGKLYTIYVKPIDEQRINFAVDFNFDSKKTKVLTYGFNGYERNGNNVRIDTWCYKPEILQIYVLGEDINLNINAYTDGELSKKTDLFTHQILTKEVELKPYLMEYIRNNDYRKNNGMFSDTQLYNLYAKVLDNYFTKNMGYSSEHDLYEHGNYQRILTLVYTVKFPGNSEKEVSVSYNASGTMDKRETSEPLYSFDYILNPAKNWEDFKNLNITIITPQKAPYIVKSSTRFTKGENNTYTATLSELPEGDLSFTLYAHEKITLLDKIQGKLRMNLWHFTFLLIYATVFMIIGIIIVKLILRSKKNRYI</sequence>
<dbReference type="RefSeq" id="WP_013777875.1">
    <property type="nucleotide sequence ID" value="NC_015519.1"/>
</dbReference>
<proteinExistence type="predicted"/>
<reference evidence="3" key="1">
    <citation type="journal article" date="2013" name="Genome Announc.">
        <title>First genome sequence of a syntrophic acetate-oxidizing bacterium, Tepidanaerobacter acetatoxydans strain Re1.</title>
        <authorList>
            <person name="Manzoor S."/>
            <person name="Bongcam-Rudloff E."/>
            <person name="Schnurer A."/>
            <person name="Muller B."/>
        </authorList>
    </citation>
    <scope>NUCLEOTIDE SEQUENCE [LARGE SCALE GENOMIC DNA]</scope>
    <source>
        <strain evidence="3">Re1</strain>
    </source>
</reference>
<feature type="transmembrane region" description="Helical" evidence="1">
    <location>
        <begin position="437"/>
        <end position="462"/>
    </location>
</feature>
<protein>
    <submittedName>
        <fullName evidence="2">Uncharacterized protein</fullName>
    </submittedName>
</protein>
<dbReference type="KEGG" id="tep:TepRe1_0767"/>
<evidence type="ECO:0000256" key="1">
    <source>
        <dbReference type="SAM" id="Phobius"/>
    </source>
</evidence>
<accession>F4LWX4</accession>
<dbReference type="Gene3D" id="2.60.40.3680">
    <property type="match status" value="1"/>
</dbReference>